<feature type="transmembrane region" description="Helical" evidence="1">
    <location>
        <begin position="113"/>
        <end position="136"/>
    </location>
</feature>
<organism evidence="4">
    <name type="scientific">hydrothermal vent metagenome</name>
    <dbReference type="NCBI Taxonomy" id="652676"/>
    <lineage>
        <taxon>unclassified sequences</taxon>
        <taxon>metagenomes</taxon>
        <taxon>ecological metagenomes</taxon>
    </lineage>
</organism>
<dbReference type="Pfam" id="PF02518">
    <property type="entry name" value="HATPase_c"/>
    <property type="match status" value="1"/>
</dbReference>
<dbReference type="InterPro" id="IPR010559">
    <property type="entry name" value="Sig_transdc_His_kin_internal"/>
</dbReference>
<feature type="transmembrane region" description="Helical" evidence="1">
    <location>
        <begin position="73"/>
        <end position="93"/>
    </location>
</feature>
<keyword evidence="1" id="KW-0812">Transmembrane</keyword>
<reference evidence="4" key="1">
    <citation type="submission" date="2018-06" db="EMBL/GenBank/DDBJ databases">
        <authorList>
            <person name="Zhirakovskaya E."/>
        </authorList>
    </citation>
    <scope>NUCLEOTIDE SEQUENCE</scope>
</reference>
<dbReference type="SUPFAM" id="SSF55874">
    <property type="entry name" value="ATPase domain of HSP90 chaperone/DNA topoisomerase II/histidine kinase"/>
    <property type="match status" value="1"/>
</dbReference>
<keyword evidence="1" id="KW-1133">Transmembrane helix</keyword>
<gene>
    <name evidence="4" type="ORF">MNBD_GAMMA02-146</name>
</gene>
<name>A0A3B0W5R5_9ZZZZ</name>
<dbReference type="EMBL" id="UOFA01000366">
    <property type="protein sequence ID" value="VAW47760.1"/>
    <property type="molecule type" value="Genomic_DNA"/>
</dbReference>
<dbReference type="GO" id="GO:0016020">
    <property type="term" value="C:membrane"/>
    <property type="evidence" value="ECO:0007669"/>
    <property type="project" value="InterPro"/>
</dbReference>
<dbReference type="Pfam" id="PF06580">
    <property type="entry name" value="His_kinase"/>
    <property type="match status" value="1"/>
</dbReference>
<protein>
    <submittedName>
        <fullName evidence="4">Uncharacterized protein</fullName>
    </submittedName>
</protein>
<dbReference type="PANTHER" id="PTHR34220:SF7">
    <property type="entry name" value="SENSOR HISTIDINE KINASE YPDA"/>
    <property type="match status" value="1"/>
</dbReference>
<evidence type="ECO:0000259" key="3">
    <source>
        <dbReference type="Pfam" id="PF06580"/>
    </source>
</evidence>
<dbReference type="GO" id="GO:0000155">
    <property type="term" value="F:phosphorelay sensor kinase activity"/>
    <property type="evidence" value="ECO:0007669"/>
    <property type="project" value="InterPro"/>
</dbReference>
<feature type="transmembrane region" description="Helical" evidence="1">
    <location>
        <begin position="12"/>
        <end position="37"/>
    </location>
</feature>
<evidence type="ECO:0000313" key="4">
    <source>
        <dbReference type="EMBL" id="VAW47760.1"/>
    </source>
</evidence>
<dbReference type="InterPro" id="IPR036890">
    <property type="entry name" value="HATPase_C_sf"/>
</dbReference>
<accession>A0A3B0W5R5</accession>
<dbReference type="InterPro" id="IPR050640">
    <property type="entry name" value="Bact_2-comp_sensor_kinase"/>
</dbReference>
<dbReference type="InterPro" id="IPR003594">
    <property type="entry name" value="HATPase_dom"/>
</dbReference>
<feature type="domain" description="Signal transduction histidine kinase internal region" evidence="3">
    <location>
        <begin position="160"/>
        <end position="239"/>
    </location>
</feature>
<evidence type="ECO:0000256" key="1">
    <source>
        <dbReference type="SAM" id="Phobius"/>
    </source>
</evidence>
<keyword evidence="1" id="KW-0472">Membrane</keyword>
<feature type="domain" description="Histidine kinase/HSP90-like ATPase" evidence="2">
    <location>
        <begin position="257"/>
        <end position="353"/>
    </location>
</feature>
<dbReference type="PANTHER" id="PTHR34220">
    <property type="entry name" value="SENSOR HISTIDINE KINASE YPDA"/>
    <property type="match status" value="1"/>
</dbReference>
<feature type="transmembrane region" description="Helical" evidence="1">
    <location>
        <begin position="43"/>
        <end position="61"/>
    </location>
</feature>
<proteinExistence type="predicted"/>
<sequence>MMQREQLLQNRNYQFLALNIAGWLGYCLTSYVGAYYWDKPVKYYWLLLLGCVMGFVITFFMRPIYRRFWNSSILKMVTVVLITCYLASLLWVVPNNMAYWEWYKGGYDPEAWTAYFMGGANMFYILLCWSCLYYGIKFYQAMEQASQKALKATALAHQSQLKMLRYQLNPHFLFNTLNAISTLILDKSNNRANEMVIRLSNFLRYSLDNDPMEKVTLEQEVMTLELYLGIEKVRFEDNLKLDFVIEEDAKNALIPSLILQPLVENSIKYAITQSEEGGTITFRAKVFAKELLLELKDDGPGVTLVDGELPCGRGVGIGNCKERLKQLYEENHAFTISNAEPHGLQVNIRLPFEKEQ</sequence>
<dbReference type="AlphaFoldDB" id="A0A3B0W5R5"/>
<dbReference type="Gene3D" id="3.30.565.10">
    <property type="entry name" value="Histidine kinase-like ATPase, C-terminal domain"/>
    <property type="match status" value="1"/>
</dbReference>
<evidence type="ECO:0000259" key="2">
    <source>
        <dbReference type="Pfam" id="PF02518"/>
    </source>
</evidence>